<dbReference type="NCBIfam" id="NF009093">
    <property type="entry name" value="PRK12429.1"/>
    <property type="match status" value="1"/>
</dbReference>
<dbReference type="PROSITE" id="PS00061">
    <property type="entry name" value="ADH_SHORT"/>
    <property type="match status" value="1"/>
</dbReference>
<dbReference type="Proteomes" id="UP001161405">
    <property type="component" value="Unassembled WGS sequence"/>
</dbReference>
<sequence length="270" mass="28960">MTISMLDGSSALAGKCALVTGGTSGIGLGIAKRLKTLGASVIINSHETPSDVQPALDDLNKHDGPDVRFAQADMSAHVNIDEMMDALKRDQISFDILVNNVGIQHVKPIVDFPVEKWQQILEINLSSSFYLSKHVLPHMKAKKWGRIINIASAHGLVASAYKSAYVAAKHGILGLTKVAALEHAEDGITCNAICPGYVWTPLVEQQLADQCKVHGLSKQEVIENIMLQPQPTKKFVQIDEVAELTGFLCGDLAGSITGTSLAIDGGWTAR</sequence>
<comment type="caution">
    <text evidence="3">The sequence shown here is derived from an EMBL/GenBank/DDBJ whole genome shotgun (WGS) entry which is preliminary data.</text>
</comment>
<dbReference type="InterPro" id="IPR036291">
    <property type="entry name" value="NAD(P)-bd_dom_sf"/>
</dbReference>
<dbReference type="PRINTS" id="PR00080">
    <property type="entry name" value="SDRFAMILY"/>
</dbReference>
<comment type="similarity">
    <text evidence="1 2">Belongs to the short-chain dehydrogenases/reductases (SDR) family.</text>
</comment>
<dbReference type="Gene3D" id="3.40.50.720">
    <property type="entry name" value="NAD(P)-binding Rossmann-like Domain"/>
    <property type="match status" value="1"/>
</dbReference>
<keyword evidence="4" id="KW-1185">Reference proteome</keyword>
<dbReference type="SUPFAM" id="SSF51735">
    <property type="entry name" value="NAD(P)-binding Rossmann-fold domains"/>
    <property type="match status" value="1"/>
</dbReference>
<organism evidence="3 4">
    <name type="scientific">Maritalea porphyrae</name>
    <dbReference type="NCBI Taxonomy" id="880732"/>
    <lineage>
        <taxon>Bacteria</taxon>
        <taxon>Pseudomonadati</taxon>
        <taxon>Pseudomonadota</taxon>
        <taxon>Alphaproteobacteria</taxon>
        <taxon>Hyphomicrobiales</taxon>
        <taxon>Devosiaceae</taxon>
        <taxon>Maritalea</taxon>
    </lineage>
</organism>
<evidence type="ECO:0000256" key="2">
    <source>
        <dbReference type="RuleBase" id="RU000363"/>
    </source>
</evidence>
<dbReference type="RefSeq" id="WP_284362002.1">
    <property type="nucleotide sequence ID" value="NZ_BSNI01000001.1"/>
</dbReference>
<dbReference type="NCBIfam" id="TIGR01963">
    <property type="entry name" value="PHB_DH"/>
    <property type="match status" value="1"/>
</dbReference>
<dbReference type="EMBL" id="BSNI01000001">
    <property type="protein sequence ID" value="GLQ16406.1"/>
    <property type="molecule type" value="Genomic_DNA"/>
</dbReference>
<proteinExistence type="inferred from homology"/>
<dbReference type="Pfam" id="PF00106">
    <property type="entry name" value="adh_short"/>
    <property type="match status" value="1"/>
</dbReference>
<evidence type="ECO:0000256" key="1">
    <source>
        <dbReference type="ARBA" id="ARBA00006484"/>
    </source>
</evidence>
<evidence type="ECO:0000313" key="3">
    <source>
        <dbReference type="EMBL" id="GLQ16406.1"/>
    </source>
</evidence>
<gene>
    <name evidence="3" type="primary">bdhA1</name>
    <name evidence="3" type="ORF">GCM10007879_06550</name>
</gene>
<dbReference type="PANTHER" id="PTHR42879">
    <property type="entry name" value="3-OXOACYL-(ACYL-CARRIER-PROTEIN) REDUCTASE"/>
    <property type="match status" value="1"/>
</dbReference>
<accession>A0ABQ5UMA8</accession>
<reference evidence="3" key="2">
    <citation type="submission" date="2023-01" db="EMBL/GenBank/DDBJ databases">
        <title>Draft genome sequence of Maritalea porphyrae strain NBRC 107169.</title>
        <authorList>
            <person name="Sun Q."/>
            <person name="Mori K."/>
        </authorList>
    </citation>
    <scope>NUCLEOTIDE SEQUENCE</scope>
    <source>
        <strain evidence="3">NBRC 107169</strain>
    </source>
</reference>
<reference evidence="3" key="1">
    <citation type="journal article" date="2014" name="Int. J. Syst. Evol. Microbiol.">
        <title>Complete genome of a new Firmicutes species belonging to the dominant human colonic microbiota ('Ruminococcus bicirculans') reveals two chromosomes and a selective capacity to utilize plant glucans.</title>
        <authorList>
            <consortium name="NISC Comparative Sequencing Program"/>
            <person name="Wegmann U."/>
            <person name="Louis P."/>
            <person name="Goesmann A."/>
            <person name="Henrissat B."/>
            <person name="Duncan S.H."/>
            <person name="Flint H.J."/>
        </authorList>
    </citation>
    <scope>NUCLEOTIDE SEQUENCE</scope>
    <source>
        <strain evidence="3">NBRC 107169</strain>
    </source>
</reference>
<evidence type="ECO:0000313" key="4">
    <source>
        <dbReference type="Proteomes" id="UP001161405"/>
    </source>
</evidence>
<dbReference type="InterPro" id="IPR011294">
    <property type="entry name" value="3-OHbutyrate_DH"/>
</dbReference>
<dbReference type="PRINTS" id="PR00081">
    <property type="entry name" value="GDHRDH"/>
</dbReference>
<dbReference type="InterPro" id="IPR050259">
    <property type="entry name" value="SDR"/>
</dbReference>
<dbReference type="InterPro" id="IPR002347">
    <property type="entry name" value="SDR_fam"/>
</dbReference>
<name>A0ABQ5UMA8_9HYPH</name>
<dbReference type="InterPro" id="IPR020904">
    <property type="entry name" value="Sc_DH/Rdtase_CS"/>
</dbReference>
<protein>
    <submittedName>
        <fullName evidence="3">3-hydroxybutyrate dehydrogenase</fullName>
    </submittedName>
</protein>
<dbReference type="PANTHER" id="PTHR42879:SF2">
    <property type="entry name" value="3-OXOACYL-[ACYL-CARRIER-PROTEIN] REDUCTASE FABG"/>
    <property type="match status" value="1"/>
</dbReference>